<accession>A0A8A1LFC1</accession>
<proteinExistence type="predicted"/>
<evidence type="ECO:0000256" key="1">
    <source>
        <dbReference type="SAM" id="MobiDB-lite"/>
    </source>
</evidence>
<protein>
    <submittedName>
        <fullName evidence="2">Uncharacterized protein</fullName>
    </submittedName>
</protein>
<sequence length="82" mass="9270">MDAPAANTIHSGSFVIRYKSCEILKWLGAKIHSKSCNGFVIISCQSGAVSPKKHPSDILTYSQDARKKKKKKREREGYQRPY</sequence>
<evidence type="ECO:0000313" key="2">
    <source>
        <dbReference type="EMBL" id="QSS52571.1"/>
    </source>
</evidence>
<dbReference type="VEuPathDB" id="FungiDB:I7I53_08258"/>
<feature type="region of interest" description="Disordered" evidence="1">
    <location>
        <begin position="48"/>
        <end position="82"/>
    </location>
</feature>
<dbReference type="AlphaFoldDB" id="A0A8A1LFC1"/>
<reference evidence="2" key="1">
    <citation type="submission" date="2021-01" db="EMBL/GenBank/DDBJ databases">
        <title>Chromosome-level genome assembly of a human fungal pathogen reveals clustering of transcriptionally co-regulated genes.</title>
        <authorList>
            <person name="Voorhies M."/>
            <person name="Cohen S."/>
            <person name="Shea T.P."/>
            <person name="Petrus S."/>
            <person name="Munoz J.F."/>
            <person name="Poplawski S."/>
            <person name="Goldman W.E."/>
            <person name="Michael T."/>
            <person name="Cuomo C.A."/>
            <person name="Sil A."/>
            <person name="Beyhan S."/>
        </authorList>
    </citation>
    <scope>NUCLEOTIDE SEQUENCE</scope>
    <source>
        <strain evidence="2">H88</strain>
    </source>
</reference>
<gene>
    <name evidence="2" type="ORF">I7I53_08258</name>
</gene>
<name>A0A8A1LFC1_AJEC8</name>
<organism evidence="2 3">
    <name type="scientific">Ajellomyces capsulatus (strain H88)</name>
    <name type="common">Darling's disease fungus</name>
    <name type="synonym">Histoplasma capsulatum</name>
    <dbReference type="NCBI Taxonomy" id="544711"/>
    <lineage>
        <taxon>Eukaryota</taxon>
        <taxon>Fungi</taxon>
        <taxon>Dikarya</taxon>
        <taxon>Ascomycota</taxon>
        <taxon>Pezizomycotina</taxon>
        <taxon>Eurotiomycetes</taxon>
        <taxon>Eurotiomycetidae</taxon>
        <taxon>Onygenales</taxon>
        <taxon>Ajellomycetaceae</taxon>
        <taxon>Histoplasma</taxon>
    </lineage>
</organism>
<dbReference type="Proteomes" id="UP000663419">
    <property type="component" value="Chromosome 2"/>
</dbReference>
<dbReference type="EMBL" id="CP069103">
    <property type="protein sequence ID" value="QSS52571.1"/>
    <property type="molecule type" value="Genomic_DNA"/>
</dbReference>
<evidence type="ECO:0000313" key="3">
    <source>
        <dbReference type="Proteomes" id="UP000663419"/>
    </source>
</evidence>